<dbReference type="EMBL" id="CM001475">
    <property type="protein sequence ID" value="EIC29044.1"/>
    <property type="molecule type" value="Genomic_DNA"/>
</dbReference>
<evidence type="ECO:0000313" key="9">
    <source>
        <dbReference type="EMBL" id="EIC29044.1"/>
    </source>
</evidence>
<dbReference type="SUPFAM" id="SSF53474">
    <property type="entry name" value="alpha/beta-Hydrolases"/>
    <property type="match status" value="1"/>
</dbReference>
<dbReference type="eggNOG" id="COG3509">
    <property type="taxonomic scope" value="Bacteria"/>
</dbReference>
<dbReference type="PANTHER" id="PTHR38050">
    <property type="match status" value="1"/>
</dbReference>
<evidence type="ECO:0000256" key="6">
    <source>
        <dbReference type="ARBA" id="ARBA00023277"/>
    </source>
</evidence>
<dbReference type="GO" id="GO:0045493">
    <property type="term" value="P:xylan catabolic process"/>
    <property type="evidence" value="ECO:0007669"/>
    <property type="project" value="UniProtKB-KW"/>
</dbReference>
<keyword evidence="6" id="KW-0119">Carbohydrate metabolism</keyword>
<dbReference type="InterPro" id="IPR043595">
    <property type="entry name" value="FaeB/C/D"/>
</dbReference>
<evidence type="ECO:0000256" key="7">
    <source>
        <dbReference type="ARBA" id="ARBA00023326"/>
    </source>
</evidence>
<gene>
    <name evidence="9" type="ORF">Metal_1239</name>
</gene>
<keyword evidence="8" id="KW-0812">Transmembrane</keyword>
<evidence type="ECO:0000256" key="5">
    <source>
        <dbReference type="ARBA" id="ARBA00022801"/>
    </source>
</evidence>
<dbReference type="STRING" id="686340.Metal_1239"/>
<feature type="transmembrane region" description="Helical" evidence="8">
    <location>
        <begin position="37"/>
        <end position="57"/>
    </location>
</feature>
<dbReference type="AlphaFoldDB" id="H8GIL7"/>
<evidence type="ECO:0000256" key="2">
    <source>
        <dbReference type="ARBA" id="ARBA00022525"/>
    </source>
</evidence>
<organism evidence="9 10">
    <name type="scientific">Methylomicrobium album BG8</name>
    <dbReference type="NCBI Taxonomy" id="686340"/>
    <lineage>
        <taxon>Bacteria</taxon>
        <taxon>Pseudomonadati</taxon>
        <taxon>Pseudomonadota</taxon>
        <taxon>Gammaproteobacteria</taxon>
        <taxon>Methylococcales</taxon>
        <taxon>Methylococcaceae</taxon>
        <taxon>Methylomicrobium</taxon>
    </lineage>
</organism>
<keyword evidence="7" id="KW-0624">Polysaccharide degradation</keyword>
<dbReference type="InterPro" id="IPR029058">
    <property type="entry name" value="AB_hydrolase_fold"/>
</dbReference>
<proteinExistence type="predicted"/>
<keyword evidence="5" id="KW-0378">Hydrolase</keyword>
<evidence type="ECO:0000256" key="3">
    <source>
        <dbReference type="ARBA" id="ARBA00022651"/>
    </source>
</evidence>
<keyword evidence="2" id="KW-0964">Secreted</keyword>
<evidence type="ECO:0000256" key="1">
    <source>
        <dbReference type="ARBA" id="ARBA00004613"/>
    </source>
</evidence>
<dbReference type="Gene3D" id="3.40.50.1820">
    <property type="entry name" value="alpha/beta hydrolase"/>
    <property type="match status" value="1"/>
</dbReference>
<keyword evidence="3" id="KW-0858">Xylan degradation</keyword>
<protein>
    <recommendedName>
        <fullName evidence="11">Poly(3-hydroxybutyrate) depolymerase</fullName>
    </recommendedName>
</protein>
<keyword evidence="8" id="KW-0472">Membrane</keyword>
<dbReference type="PANTHER" id="PTHR38050:SF2">
    <property type="entry name" value="FERULOYL ESTERASE C-RELATED"/>
    <property type="match status" value="1"/>
</dbReference>
<evidence type="ECO:0000256" key="8">
    <source>
        <dbReference type="SAM" id="Phobius"/>
    </source>
</evidence>
<dbReference type="GO" id="GO:0005576">
    <property type="term" value="C:extracellular region"/>
    <property type="evidence" value="ECO:0007669"/>
    <property type="project" value="UniProtKB-SubCell"/>
</dbReference>
<evidence type="ECO:0008006" key="11">
    <source>
        <dbReference type="Google" id="ProtNLM"/>
    </source>
</evidence>
<feature type="transmembrane region" description="Helical" evidence="8">
    <location>
        <begin position="6"/>
        <end position="25"/>
    </location>
</feature>
<dbReference type="GO" id="GO:0030600">
    <property type="term" value="F:feruloyl esterase activity"/>
    <property type="evidence" value="ECO:0007669"/>
    <property type="project" value="InterPro"/>
</dbReference>
<keyword evidence="8" id="KW-1133">Transmembrane helix</keyword>
<dbReference type="HOGENOM" id="CLU_747645_0_0_6"/>
<keyword evidence="10" id="KW-1185">Reference proteome</keyword>
<dbReference type="Proteomes" id="UP000005090">
    <property type="component" value="Chromosome"/>
</dbReference>
<keyword evidence="4" id="KW-0732">Signal</keyword>
<sequence>MSTLLLFFFRLLIISAPVVLLVGLFKPEWLRFRSKQPDPLMTFVLAAGLFMAGFTGASKTYFSADEQPVKAAKEDVIPATADYTDRLIAAGCQPGSKPGSAGASDEEETDDGIGFSVRTPTNYKDTVAHPLLVVYAPAGSDREETEEFTYLTREATAAGFIIAYADHRKLSPEEAVRLAQIPKAVEEKWCIDSKRVFLTGHSDGGTTTMAIAFFNGTKHIPAAIAPSAVGIRGDDLTDRNCVKPIPVMMMHSRRDKLFPNYGKEAIEWWANCNKCATKKYNLEDRKSLSGKPMRWESYYRHEREQKAKDMKIGQPLPNTAPIQGAEGCVAYSGCKDGVQTWYCEGSGPHPEWPGRNKAMIEFFKAVKTDK</sequence>
<name>H8GIL7_METAL</name>
<evidence type="ECO:0000256" key="4">
    <source>
        <dbReference type="ARBA" id="ARBA00022729"/>
    </source>
</evidence>
<dbReference type="RefSeq" id="WP_005370615.1">
    <property type="nucleotide sequence ID" value="NZ_CM001475.1"/>
</dbReference>
<accession>H8GIL7</accession>
<evidence type="ECO:0000313" key="10">
    <source>
        <dbReference type="Proteomes" id="UP000005090"/>
    </source>
</evidence>
<reference evidence="9 10" key="1">
    <citation type="journal article" date="2013" name="Genome Announc.">
        <title>Genome Sequence of the Obligate Gammaproteobacterial Methanotroph Methylomicrobium album Strain BG8.</title>
        <authorList>
            <person name="Kits K.D."/>
            <person name="Kalyuzhnaya M.G."/>
            <person name="Klotz M.G."/>
            <person name="Jetten M.S."/>
            <person name="Op den Camp H.J."/>
            <person name="Vuilleumier S."/>
            <person name="Bringel F."/>
            <person name="Dispirito A.A."/>
            <person name="Murrell J.C."/>
            <person name="Bruce D."/>
            <person name="Cheng J.F."/>
            <person name="Copeland A."/>
            <person name="Goodwin L."/>
            <person name="Hauser L."/>
            <person name="Lajus A."/>
            <person name="Land M.L."/>
            <person name="Lapidus A."/>
            <person name="Lucas S."/>
            <person name="Medigue C."/>
            <person name="Pitluck S."/>
            <person name="Woyke T."/>
            <person name="Zeytun A."/>
            <person name="Stein L.Y."/>
        </authorList>
    </citation>
    <scope>NUCLEOTIDE SEQUENCE [LARGE SCALE GENOMIC DNA]</scope>
    <source>
        <strain evidence="9 10">BG8</strain>
    </source>
</reference>
<comment type="subcellular location">
    <subcellularLocation>
        <location evidence="1">Secreted</location>
    </subcellularLocation>
</comment>